<dbReference type="PANTHER" id="PTHR11085:SF10">
    <property type="entry name" value="NAD-DEPENDENT PROTEIN DEACYLASE SIRTUIN-5, MITOCHONDRIAL-RELATED"/>
    <property type="match status" value="1"/>
</dbReference>
<dbReference type="EMBL" id="SAXU01000001">
    <property type="protein sequence ID" value="TXJ21221.1"/>
    <property type="molecule type" value="Genomic_DNA"/>
</dbReference>
<feature type="binding site" evidence="4">
    <location>
        <position position="129"/>
    </location>
    <ligand>
        <name>Zn(2+)</name>
        <dbReference type="ChEBI" id="CHEBI:29105"/>
    </ligand>
</feature>
<dbReference type="PROSITE" id="PS50305">
    <property type="entry name" value="SIRTUIN"/>
    <property type="match status" value="1"/>
</dbReference>
<comment type="caution">
    <text evidence="6">The sequence shown here is derived from an EMBL/GenBank/DDBJ whole genome shotgun (WGS) entry which is preliminary data.</text>
</comment>
<dbReference type="InterPro" id="IPR003000">
    <property type="entry name" value="Sirtuin"/>
</dbReference>
<dbReference type="InterPro" id="IPR026591">
    <property type="entry name" value="Sirtuin_cat_small_dom_sf"/>
</dbReference>
<dbReference type="Proteomes" id="UP000322307">
    <property type="component" value="Unassembled WGS sequence"/>
</dbReference>
<evidence type="ECO:0000259" key="5">
    <source>
        <dbReference type="PROSITE" id="PS50305"/>
    </source>
</evidence>
<sequence length="245" mass="27264">MIDYKLIAKTIKESKYAVAFTGAGISVESGVPPFRGPDGLWEKHGSQFAEISYFTRYPKESWQSLKKVFYEPIDNVKPNKAHIVLANLEKAGIMRSVITQNIDNLHQEAGSKIVYELHGTAKYAVCMKCKNKYKINKEILSMNPPTCEKCSSVLKPAFVFFGEQLPSFDFQSSIDDANKSDLFIIIGTGGEVMPAAQIPHLAKRSGAKIIEINPEPSSFTNSIVDIYVKEKSGIAFGEIEKYLDI</sequence>
<dbReference type="NCBIfam" id="NF001753">
    <property type="entry name" value="PRK00481.1-3"/>
    <property type="match status" value="1"/>
</dbReference>
<dbReference type="GO" id="GO:0046872">
    <property type="term" value="F:metal ion binding"/>
    <property type="evidence" value="ECO:0007669"/>
    <property type="project" value="UniProtKB-KW"/>
</dbReference>
<feature type="binding site" evidence="4">
    <location>
        <position position="150"/>
    </location>
    <ligand>
        <name>Zn(2+)</name>
        <dbReference type="ChEBI" id="CHEBI:29105"/>
    </ligand>
</feature>
<evidence type="ECO:0000256" key="2">
    <source>
        <dbReference type="ARBA" id="ARBA00022679"/>
    </source>
</evidence>
<evidence type="ECO:0000313" key="8">
    <source>
        <dbReference type="Proteomes" id="UP000322307"/>
    </source>
</evidence>
<feature type="domain" description="Deacetylase sirtuin-type" evidence="5">
    <location>
        <begin position="1"/>
        <end position="245"/>
    </location>
</feature>
<dbReference type="GO" id="GO:0017136">
    <property type="term" value="F:histone deacetylase activity, NAD-dependent"/>
    <property type="evidence" value="ECO:0007669"/>
    <property type="project" value="TreeGrafter"/>
</dbReference>
<dbReference type="AlphaFoldDB" id="A0A5C8D9R8"/>
<dbReference type="Gene3D" id="3.30.1600.10">
    <property type="entry name" value="SIR2/SIRT2 'Small Domain"/>
    <property type="match status" value="1"/>
</dbReference>
<evidence type="ECO:0000313" key="6">
    <source>
        <dbReference type="EMBL" id="TXJ21221.1"/>
    </source>
</evidence>
<dbReference type="GO" id="GO:0070403">
    <property type="term" value="F:NAD+ binding"/>
    <property type="evidence" value="ECO:0007669"/>
    <property type="project" value="InterPro"/>
</dbReference>
<feature type="binding site" evidence="4">
    <location>
        <position position="147"/>
    </location>
    <ligand>
        <name>Zn(2+)</name>
        <dbReference type="ChEBI" id="CHEBI:29105"/>
    </ligand>
</feature>
<evidence type="ECO:0000313" key="9">
    <source>
        <dbReference type="Proteomes" id="UP000324638"/>
    </source>
</evidence>
<evidence type="ECO:0000313" key="7">
    <source>
        <dbReference type="EMBL" id="TXJ51259.1"/>
    </source>
</evidence>
<dbReference type="Pfam" id="PF02146">
    <property type="entry name" value="SIR2"/>
    <property type="match status" value="1"/>
</dbReference>
<dbReference type="Proteomes" id="UP000324638">
    <property type="component" value="Unassembled WGS sequence"/>
</dbReference>
<evidence type="ECO:0000256" key="1">
    <source>
        <dbReference type="ARBA" id="ARBA00012928"/>
    </source>
</evidence>
<gene>
    <name evidence="6" type="ORF">EPJ79_08860</name>
    <name evidence="7" type="ORF">EPJ84_05175</name>
</gene>
<evidence type="ECO:0000256" key="4">
    <source>
        <dbReference type="PROSITE-ProRule" id="PRU00236"/>
    </source>
</evidence>
<keyword evidence="2" id="KW-0808">Transferase</keyword>
<keyword evidence="4" id="KW-0862">Zinc</keyword>
<evidence type="ECO:0000256" key="3">
    <source>
        <dbReference type="ARBA" id="ARBA00023027"/>
    </source>
</evidence>
<keyword evidence="3" id="KW-0520">NAD</keyword>
<dbReference type="EC" id="2.3.1.286" evidence="1"/>
<feature type="binding site" evidence="4">
    <location>
        <position position="126"/>
    </location>
    <ligand>
        <name>Zn(2+)</name>
        <dbReference type="ChEBI" id="CHEBI:29105"/>
    </ligand>
</feature>
<proteinExistence type="predicted"/>
<dbReference type="SUPFAM" id="SSF52467">
    <property type="entry name" value="DHS-like NAD/FAD-binding domain"/>
    <property type="match status" value="1"/>
</dbReference>
<dbReference type="RefSeq" id="WP_147717878.1">
    <property type="nucleotide sequence ID" value="NZ_SAXU01000001.1"/>
</dbReference>
<feature type="active site" description="Proton acceptor" evidence="4">
    <location>
        <position position="118"/>
    </location>
</feature>
<dbReference type="Gene3D" id="3.40.50.1220">
    <property type="entry name" value="TPP-binding domain"/>
    <property type="match status" value="1"/>
</dbReference>
<reference evidence="8 9" key="1">
    <citation type="journal article" date="1992" name="Lakartidningen">
        <title>[Penicillin V and not amoxicillin is the first choice preparation in acute otitis].</title>
        <authorList>
            <person name="Kamme C."/>
            <person name="Lundgren K."/>
            <person name="Prellner K."/>
        </authorList>
    </citation>
    <scope>NUCLEOTIDE SEQUENCE [LARGE SCALE GENOMIC DNA]</scope>
    <source>
        <strain evidence="6 9">513A</strain>
        <strain evidence="7 8">PC3939II</strain>
    </source>
</reference>
<protein>
    <recommendedName>
        <fullName evidence="1">protein acetyllysine N-acetyltransferase</fullName>
        <ecNumber evidence="1">2.3.1.286</ecNumber>
    </recommendedName>
</protein>
<dbReference type="InterPro" id="IPR050134">
    <property type="entry name" value="NAD-dep_sirtuin_deacylases"/>
</dbReference>
<keyword evidence="4" id="KW-0479">Metal-binding</keyword>
<reference evidence="6" key="2">
    <citation type="submission" date="2019-01" db="EMBL/GenBank/DDBJ databases">
        <authorList>
            <person name="Thorell K."/>
        </authorList>
    </citation>
    <scope>NUCLEOTIDE SEQUENCE</scope>
    <source>
        <strain evidence="6">513A</strain>
        <strain evidence="7">PC3939II</strain>
    </source>
</reference>
<dbReference type="InterPro" id="IPR029035">
    <property type="entry name" value="DHS-like_NAD/FAD-binding_dom"/>
</dbReference>
<name>A0A5C8D9R8_9SPIR</name>
<dbReference type="InterPro" id="IPR026590">
    <property type="entry name" value="Ssirtuin_cat_dom"/>
</dbReference>
<organism evidence="6 9">
    <name type="scientific">Brachyspira aalborgi</name>
    <dbReference type="NCBI Taxonomy" id="29522"/>
    <lineage>
        <taxon>Bacteria</taxon>
        <taxon>Pseudomonadati</taxon>
        <taxon>Spirochaetota</taxon>
        <taxon>Spirochaetia</taxon>
        <taxon>Brachyspirales</taxon>
        <taxon>Brachyspiraceae</taxon>
        <taxon>Brachyspira</taxon>
    </lineage>
</organism>
<dbReference type="PANTHER" id="PTHR11085">
    <property type="entry name" value="NAD-DEPENDENT PROTEIN DEACYLASE SIRTUIN-5, MITOCHONDRIAL-RELATED"/>
    <property type="match status" value="1"/>
</dbReference>
<dbReference type="EMBL" id="SAYE01000009">
    <property type="protein sequence ID" value="TXJ51259.1"/>
    <property type="molecule type" value="Genomic_DNA"/>
</dbReference>
<accession>A0A5C8D9R8</accession>